<gene>
    <name evidence="2" type="ORF">GCM10025863_26080</name>
</gene>
<dbReference type="EMBL" id="AP027728">
    <property type="protein sequence ID" value="BDZ39994.1"/>
    <property type="molecule type" value="Genomic_DNA"/>
</dbReference>
<feature type="transmembrane region" description="Helical" evidence="1">
    <location>
        <begin position="16"/>
        <end position="36"/>
    </location>
</feature>
<keyword evidence="3" id="KW-1185">Reference proteome</keyword>
<sequence length="92" mass="10058">MSAFFRALWRRSSPGLFITSALTFLLILLIFIYPLLTDVDPLAQDIDNAFAAVGTPGHLLGTDNLGRDTLVRLAYGLRTGCSCARRGRCSQP</sequence>
<organism evidence="2 3">
    <name type="scientific">Microbacterium suwonense</name>
    <dbReference type="NCBI Taxonomy" id="683047"/>
    <lineage>
        <taxon>Bacteria</taxon>
        <taxon>Bacillati</taxon>
        <taxon>Actinomycetota</taxon>
        <taxon>Actinomycetes</taxon>
        <taxon>Micrococcales</taxon>
        <taxon>Microbacteriaceae</taxon>
        <taxon>Microbacterium</taxon>
    </lineage>
</organism>
<name>A0ABN6X5Q0_9MICO</name>
<accession>A0ABN6X5Q0</accession>
<dbReference type="Proteomes" id="UP001321543">
    <property type="component" value="Chromosome"/>
</dbReference>
<evidence type="ECO:0000313" key="2">
    <source>
        <dbReference type="EMBL" id="BDZ39994.1"/>
    </source>
</evidence>
<protein>
    <submittedName>
        <fullName evidence="2">Uncharacterized protein</fullName>
    </submittedName>
</protein>
<proteinExistence type="predicted"/>
<reference evidence="3" key="1">
    <citation type="journal article" date="2019" name="Int. J. Syst. Evol. Microbiol.">
        <title>The Global Catalogue of Microorganisms (GCM) 10K type strain sequencing project: providing services to taxonomists for standard genome sequencing and annotation.</title>
        <authorList>
            <consortium name="The Broad Institute Genomics Platform"/>
            <consortium name="The Broad Institute Genome Sequencing Center for Infectious Disease"/>
            <person name="Wu L."/>
            <person name="Ma J."/>
        </authorList>
    </citation>
    <scope>NUCLEOTIDE SEQUENCE [LARGE SCALE GENOMIC DNA]</scope>
    <source>
        <strain evidence="3">NBRC 106310</strain>
    </source>
</reference>
<keyword evidence="1" id="KW-0812">Transmembrane</keyword>
<dbReference type="RefSeq" id="WP_286300462.1">
    <property type="nucleotide sequence ID" value="NZ_AP027728.1"/>
</dbReference>
<evidence type="ECO:0000256" key="1">
    <source>
        <dbReference type="SAM" id="Phobius"/>
    </source>
</evidence>
<keyword evidence="1" id="KW-1133">Transmembrane helix</keyword>
<evidence type="ECO:0000313" key="3">
    <source>
        <dbReference type="Proteomes" id="UP001321543"/>
    </source>
</evidence>
<keyword evidence="1" id="KW-0472">Membrane</keyword>